<evidence type="ECO:0000313" key="1">
    <source>
        <dbReference type="EMBL" id="SVC81374.1"/>
    </source>
</evidence>
<organism evidence="1">
    <name type="scientific">marine metagenome</name>
    <dbReference type="NCBI Taxonomy" id="408172"/>
    <lineage>
        <taxon>unclassified sequences</taxon>
        <taxon>metagenomes</taxon>
        <taxon>ecological metagenomes</taxon>
    </lineage>
</organism>
<dbReference type="EMBL" id="UINC01112432">
    <property type="protein sequence ID" value="SVC81374.1"/>
    <property type="molecule type" value="Genomic_DNA"/>
</dbReference>
<sequence>MTTGENAGTWGTKTNTNLVILEQALGGYLAKSIAGSAQTTTLAITDGDSTASTSEARHHVI</sequence>
<proteinExistence type="predicted"/>
<gene>
    <name evidence="1" type="ORF">METZ01_LOCUS334228</name>
</gene>
<dbReference type="AlphaFoldDB" id="A0A382Q709"/>
<name>A0A382Q709_9ZZZZ</name>
<reference evidence="1" key="1">
    <citation type="submission" date="2018-05" db="EMBL/GenBank/DDBJ databases">
        <authorList>
            <person name="Lanie J.A."/>
            <person name="Ng W.-L."/>
            <person name="Kazmierczak K.M."/>
            <person name="Andrzejewski T.M."/>
            <person name="Davidsen T.M."/>
            <person name="Wayne K.J."/>
            <person name="Tettelin H."/>
            <person name="Glass J.I."/>
            <person name="Rusch D."/>
            <person name="Podicherti R."/>
            <person name="Tsui H.-C.T."/>
            <person name="Winkler M.E."/>
        </authorList>
    </citation>
    <scope>NUCLEOTIDE SEQUENCE</scope>
</reference>
<protein>
    <submittedName>
        <fullName evidence="1">Uncharacterized protein</fullName>
    </submittedName>
</protein>
<feature type="non-terminal residue" evidence="1">
    <location>
        <position position="61"/>
    </location>
</feature>
<accession>A0A382Q709</accession>